<dbReference type="Gene3D" id="2.180.10.10">
    <property type="entry name" value="RHS repeat-associated core"/>
    <property type="match status" value="1"/>
</dbReference>
<feature type="region of interest" description="Disordered" evidence="2">
    <location>
        <begin position="454"/>
        <end position="581"/>
    </location>
</feature>
<organism evidence="6 7">
    <name type="scientific">Pectobacterium aroidearum</name>
    <dbReference type="NCBI Taxonomy" id="1201031"/>
    <lineage>
        <taxon>Bacteria</taxon>
        <taxon>Pseudomonadati</taxon>
        <taxon>Pseudomonadota</taxon>
        <taxon>Gammaproteobacteria</taxon>
        <taxon>Enterobacterales</taxon>
        <taxon>Pectobacteriaceae</taxon>
        <taxon>Pectobacterium</taxon>
    </lineage>
</organism>
<feature type="compositionally biased region" description="Basic and acidic residues" evidence="2">
    <location>
        <begin position="549"/>
        <end position="572"/>
    </location>
</feature>
<dbReference type="Pfam" id="PF05593">
    <property type="entry name" value="RHS_repeat"/>
    <property type="match status" value="4"/>
</dbReference>
<reference evidence="6 7" key="1">
    <citation type="submission" date="2020-07" db="EMBL/GenBank/DDBJ databases">
        <title>Characterization of Pectobacterium aroidearum strains causing soft rot on Amorphophallus konjac.</title>
        <authorList>
            <person name="Xie H."/>
        </authorList>
    </citation>
    <scope>NUCLEOTIDE SEQUENCE [LARGE SCALE GENOMIC DNA]</scope>
    <source>
        <strain evidence="6 7">MY10</strain>
    </source>
</reference>
<dbReference type="NCBIfam" id="TIGR01643">
    <property type="entry name" value="YD_repeat_2x"/>
    <property type="match status" value="7"/>
</dbReference>
<dbReference type="EMBL" id="JACERK010000012">
    <property type="protein sequence ID" value="MBA5234303.1"/>
    <property type="molecule type" value="Genomic_DNA"/>
</dbReference>
<accession>A0ABR5ZI92</accession>
<keyword evidence="1" id="KW-0677">Repeat</keyword>
<keyword evidence="7" id="KW-1185">Reference proteome</keyword>
<dbReference type="Proteomes" id="UP000530038">
    <property type="component" value="Unassembled WGS sequence"/>
</dbReference>
<dbReference type="CDD" id="cd20746">
    <property type="entry name" value="FIX_Ntox15_NUC_DUF4112_RhsA-like"/>
    <property type="match status" value="1"/>
</dbReference>
<dbReference type="InterPro" id="IPR006530">
    <property type="entry name" value="YD"/>
</dbReference>
<feature type="compositionally biased region" description="Basic and acidic residues" evidence="2">
    <location>
        <begin position="511"/>
        <end position="526"/>
    </location>
</feature>
<proteinExistence type="predicted"/>
<feature type="domain" description="Teneurin-like YD-shell" evidence="5">
    <location>
        <begin position="1319"/>
        <end position="1599"/>
    </location>
</feature>
<dbReference type="PANTHER" id="PTHR32305:SF15">
    <property type="entry name" value="PROTEIN RHSA-RELATED"/>
    <property type="match status" value="1"/>
</dbReference>
<feature type="compositionally biased region" description="Polar residues" evidence="2">
    <location>
        <begin position="465"/>
        <end position="491"/>
    </location>
</feature>
<dbReference type="InterPro" id="IPR049802">
    <property type="entry name" value="RhsC-like_FIX"/>
</dbReference>
<evidence type="ECO:0000313" key="7">
    <source>
        <dbReference type="Proteomes" id="UP000530038"/>
    </source>
</evidence>
<feature type="domain" description="DUF6531" evidence="4">
    <location>
        <begin position="577"/>
        <end position="646"/>
    </location>
</feature>
<dbReference type="InterPro" id="IPR045351">
    <property type="entry name" value="DUF6531"/>
</dbReference>
<name>A0ABR5ZI92_9GAMM</name>
<gene>
    <name evidence="6" type="ORF">H2Y56_19630</name>
</gene>
<dbReference type="InterPro" id="IPR029111">
    <property type="entry name" value="Ntox30"/>
</dbReference>
<dbReference type="RefSeq" id="WP_181830390.1">
    <property type="nucleotide sequence ID" value="NZ_CP104757.1"/>
</dbReference>
<dbReference type="NCBIfam" id="TIGR03696">
    <property type="entry name" value="Rhs_assc_core"/>
    <property type="match status" value="1"/>
</dbReference>
<dbReference type="InterPro" id="IPR031325">
    <property type="entry name" value="RHS_repeat"/>
</dbReference>
<sequence>MSQDKSSALAASGDAAKHNFATDNKISGGCTTCGCEILVYYHYDSGDPIPNAPFQLTDSRDHKIEGKTDDNGMFFIHDMGCSTYELILGEGSDTFDPKKTVQNNPVLMSNPAYASFAGEYFSLFVILRAQGLVEYGSVQQSVRMPLSTIPDQYKPALKRFWELERQLYRSDGELQREIRRIQHQQAAEVASKASSIDNAVLLFCEVILGCIPVVGQAMDVYFLGKWCWDSYETPELLKDTMHQIDGVLCVIGFVPGVGDALKVSGNAITQALRKLKGAKGNKQQNIEEATQIIRRLSNGNIVNWLMGIRSDIRIYADKGQKILEAMKAALDLLVKGVSGERSWIVVLMADSFRAMVNVLEKLISMFTVVTGLIEAEFAEFIPQIMTQVIGSARPKGSCELSAMTVQKGGSGDYRTEEEITEFNQRAEKPSGLTMAEAGMVSSIGILSAMSGKGGKNRIGMASQGGKHSTSASHASQRPHTPSEQPHSTSAETPKPQDKPQPKSTDSNQKSQPHEAEKHSSGEKKNTPDGATPLPDGTHTVTAGARKPKQNVDEAAQKKAQEQNEDAKSDPKNGKQNGDPVDMATGAVVEQRTDIQVSSPLPLSLQRYYRSTGKRHSGLLGTLWRTNWDISLTLNNGVATLTDGEFNQAFFMLPNEGEFSRSTSNPQWRLTRQQGELVLHHVGGLYYRFEYALGLQLCLTSIDDAAGHRVAFEWVLGELHWVTLSDGRLVHVTSEHQRITALTLCTPQRQRLKTLASYSYDERGHLLSVRADEGRNFDYRYSPEGWLLRWSDLGSTWVEHDYDKKGRAIRDRTSEGYWPGHFEYDDDTLTSHYHSGFGGIFSYVRDERNNILLQRTPDGGETSYEWADNQLVAETDPLGGRTVYQRNDWGQVTEVTLPDGATHQYAYDDNGQLLAYIDPLGSEWRYQRNAAGQVVEVNDPEGREWLYRYGDTGQLSTVIGPDGVLQRYHYNRRGLLSSLERDNAPPVMFRYDDLDRLTERHIGHEAGVQVRRWEYDGVRESPSKVVYEDGSETRFGYDVEGNLTAVTDALGQRYQFRYGAFDNLLEATDPLGATVRYHYNAEAEFAGVTNSQGRDWTYGFDSSGRLSEERHYDGRVYRYQYDVADRLVQRTAPDGSALHYKHDAAGRITCITARKADGETDGITELAYDVAGRLTKAASPDAVVEYAYNRAGQVTSETVNGEAVQSGYDAGGQRAVVEGILAPLQLAWQSGRLSSLGIGSHQPLQFSHTAAGEEQRRTNGSGFSLRHEWSPTGLLQRQALEGADGRVNDVLERRYQYDVLDRLTGISDSHWGEQAFRLNGAGQVTAERRDEGRRRQARLFGYDSEQNLCEVSQIAPGLGETLKVQDAVVQSSARYDAAGRVIERGHTQYRYDDCGRLAVKRETRPGFRPKETYFDWDVQDRLVRVSLPDGARWRYRYDAFGRRINKVREGQVPSAQAVARVAYRWDGDQLIGQQQYRADGSAAREVQWVYEPGSFRPLAQVEAQGDSTQLHYIVTDLTGTARELCSEEGEVRWRGEQGLWAAHREERRPIPLRRYLGDAANEEVYCELRYQGQLYDAETGLYYNRHRYYDAESGQYLSPDPIGLLGGRRPQGYVHNPLEWVDPLGLAACPDLYDWYKYNRSKGMNASEAHAAIKNASPQEIFDYSLHRQGLSGQDYPINFKEKFSAGNYKYEVRAHDINPNAPLGSNSANGPIFRVGRNQMGVNPSTNQGYGWEYGSSDGAWHHTSILKTNQNFPNPNYDPIAANSTHIPLPNGVIP</sequence>
<evidence type="ECO:0000256" key="1">
    <source>
        <dbReference type="ARBA" id="ARBA00022737"/>
    </source>
</evidence>
<dbReference type="Pfam" id="PF25023">
    <property type="entry name" value="TEN_YD-shell"/>
    <property type="match status" value="1"/>
</dbReference>
<evidence type="ECO:0000256" key="2">
    <source>
        <dbReference type="SAM" id="MobiDB-lite"/>
    </source>
</evidence>
<protein>
    <submittedName>
        <fullName evidence="6">RHS domain-containing protein</fullName>
    </submittedName>
</protein>
<dbReference type="PANTHER" id="PTHR32305">
    <property type="match status" value="1"/>
</dbReference>
<dbReference type="Pfam" id="PF20148">
    <property type="entry name" value="DUF6531"/>
    <property type="match status" value="1"/>
</dbReference>
<dbReference type="InterPro" id="IPR056823">
    <property type="entry name" value="TEN-like_YD-shell"/>
</dbReference>
<evidence type="ECO:0000259" key="5">
    <source>
        <dbReference type="Pfam" id="PF25023"/>
    </source>
</evidence>
<dbReference type="InterPro" id="IPR050708">
    <property type="entry name" value="T6SS_VgrG/RHS"/>
</dbReference>
<dbReference type="Pfam" id="PF15532">
    <property type="entry name" value="Ntox30"/>
    <property type="match status" value="1"/>
</dbReference>
<evidence type="ECO:0000313" key="6">
    <source>
        <dbReference type="EMBL" id="MBA5234303.1"/>
    </source>
</evidence>
<feature type="compositionally biased region" description="Polar residues" evidence="2">
    <location>
        <begin position="501"/>
        <end position="510"/>
    </location>
</feature>
<evidence type="ECO:0000259" key="4">
    <source>
        <dbReference type="Pfam" id="PF20148"/>
    </source>
</evidence>
<comment type="caution">
    <text evidence="6">The sequence shown here is derived from an EMBL/GenBank/DDBJ whole genome shotgun (WGS) entry which is preliminary data.</text>
</comment>
<evidence type="ECO:0000259" key="3">
    <source>
        <dbReference type="Pfam" id="PF15532"/>
    </source>
</evidence>
<feature type="domain" description="Bacterial toxin 30" evidence="3">
    <location>
        <begin position="1682"/>
        <end position="1771"/>
    </location>
</feature>
<dbReference type="InterPro" id="IPR022385">
    <property type="entry name" value="Rhs_assc_core"/>
</dbReference>